<dbReference type="RefSeq" id="WP_094369044.1">
    <property type="nucleotide sequence ID" value="NZ_NOJY02000008.1"/>
</dbReference>
<feature type="transmembrane region" description="Helical" evidence="13">
    <location>
        <begin position="101"/>
        <end position="121"/>
    </location>
</feature>
<keyword evidence="8" id="KW-0921">Nickel transport</keyword>
<evidence type="ECO:0000256" key="4">
    <source>
        <dbReference type="ARBA" id="ARBA00022596"/>
    </source>
</evidence>
<evidence type="ECO:0000256" key="10">
    <source>
        <dbReference type="ARBA" id="ARBA00024202"/>
    </source>
</evidence>
<evidence type="ECO:0000313" key="15">
    <source>
        <dbReference type="EMBL" id="RDY28239.1"/>
    </source>
</evidence>
<name>A0A371J649_9FIRM</name>
<dbReference type="CDD" id="cd06261">
    <property type="entry name" value="TM_PBP2"/>
    <property type="match status" value="1"/>
</dbReference>
<feature type="transmembrane region" description="Helical" evidence="13">
    <location>
        <begin position="273"/>
        <end position="299"/>
    </location>
</feature>
<dbReference type="InterPro" id="IPR045621">
    <property type="entry name" value="BPD_transp_1_N"/>
</dbReference>
<evidence type="ECO:0000259" key="14">
    <source>
        <dbReference type="PROSITE" id="PS50928"/>
    </source>
</evidence>
<evidence type="ECO:0000256" key="1">
    <source>
        <dbReference type="ARBA" id="ARBA00004651"/>
    </source>
</evidence>
<keyword evidence="2 13" id="KW-0813">Transport</keyword>
<comment type="caution">
    <text evidence="15">The sequence shown here is derived from an EMBL/GenBank/DDBJ whole genome shotgun (WGS) entry which is preliminary data.</text>
</comment>
<comment type="similarity">
    <text evidence="10">Belongs to the binding-protein-dependent transport system permease family. OppBC subfamily.</text>
</comment>
<keyword evidence="5 13" id="KW-0812">Transmembrane</keyword>
<evidence type="ECO:0000256" key="12">
    <source>
        <dbReference type="ARBA" id="ARBA00044774"/>
    </source>
</evidence>
<evidence type="ECO:0000256" key="5">
    <source>
        <dbReference type="ARBA" id="ARBA00022692"/>
    </source>
</evidence>
<dbReference type="GO" id="GO:0015099">
    <property type="term" value="F:nickel cation transmembrane transporter activity"/>
    <property type="evidence" value="ECO:0007669"/>
    <property type="project" value="InterPro"/>
</dbReference>
<proteinExistence type="inferred from homology"/>
<evidence type="ECO:0000256" key="3">
    <source>
        <dbReference type="ARBA" id="ARBA00022475"/>
    </source>
</evidence>
<dbReference type="InterPro" id="IPR050045">
    <property type="entry name" value="Opp2B"/>
</dbReference>
<feature type="transmembrane region" description="Helical" evidence="13">
    <location>
        <begin position="227"/>
        <end position="253"/>
    </location>
</feature>
<dbReference type="NCBIfam" id="NF045470">
    <property type="entry name" value="Opp2B"/>
    <property type="match status" value="1"/>
</dbReference>
<feature type="transmembrane region" description="Helical" evidence="13">
    <location>
        <begin position="9"/>
        <end position="27"/>
    </location>
</feature>
<accession>A0A371J649</accession>
<comment type="subcellular location">
    <subcellularLocation>
        <location evidence="1 13">Cell membrane</location>
        <topology evidence="1 13">Multi-pass membrane protein</topology>
    </subcellularLocation>
</comment>
<dbReference type="EMBL" id="NOJY02000008">
    <property type="protein sequence ID" value="RDY28239.1"/>
    <property type="molecule type" value="Genomic_DNA"/>
</dbReference>
<feature type="transmembrane region" description="Helical" evidence="13">
    <location>
        <begin position="167"/>
        <end position="188"/>
    </location>
</feature>
<organism evidence="15 16">
    <name type="scientific">Romboutsia weinsteinii</name>
    <dbReference type="NCBI Taxonomy" id="2020949"/>
    <lineage>
        <taxon>Bacteria</taxon>
        <taxon>Bacillati</taxon>
        <taxon>Bacillota</taxon>
        <taxon>Clostridia</taxon>
        <taxon>Peptostreptococcales</taxon>
        <taxon>Peptostreptococcaceae</taxon>
        <taxon>Romboutsia</taxon>
    </lineage>
</organism>
<dbReference type="InterPro" id="IPR035906">
    <property type="entry name" value="MetI-like_sf"/>
</dbReference>
<dbReference type="Pfam" id="PF19300">
    <property type="entry name" value="BPD_transp_1_N"/>
    <property type="match status" value="1"/>
</dbReference>
<evidence type="ECO:0000256" key="2">
    <source>
        <dbReference type="ARBA" id="ARBA00022448"/>
    </source>
</evidence>
<dbReference type="PROSITE" id="PS50928">
    <property type="entry name" value="ABC_TM1"/>
    <property type="match status" value="1"/>
</dbReference>
<sequence length="308" mass="33688">MFRYIRNRLLMLIPVILGVTFLVFYIMSFSPGDPAAIILGDNASAESIAQLQEELGLNEPVIVQYAKYMKKCVTGDLGESYATGRDVFEEVMSRLPNTFALTFWAMIVAIIVSIPVGIISATKQYSLVDSISMIAALIGVSMPNFWFGLLMIMLFSLNLGWLPSGGASSYISLIMPAITIGVSCAANITRTTRSSMLDVIRQDYIRTAKAKGVNKKKVVRKHALRNALIPVITVIGLQFGNLLGGAVLTETVFSWPGVGRLIVDAIKAKDTPMVLGCLIVFAVCFSLVNLLVDILYGYIDPRIKAKYE</sequence>
<evidence type="ECO:0000256" key="6">
    <source>
        <dbReference type="ARBA" id="ARBA00022989"/>
    </source>
</evidence>
<keyword evidence="3" id="KW-1003">Cell membrane</keyword>
<keyword evidence="16" id="KW-1185">Reference proteome</keyword>
<evidence type="ECO:0000256" key="8">
    <source>
        <dbReference type="ARBA" id="ARBA00023112"/>
    </source>
</evidence>
<feature type="domain" description="ABC transmembrane type-1" evidence="14">
    <location>
        <begin position="95"/>
        <end position="296"/>
    </location>
</feature>
<protein>
    <recommendedName>
        <fullName evidence="12">Nickel import system permease protein NikB</fullName>
    </recommendedName>
</protein>
<dbReference type="SUPFAM" id="SSF161098">
    <property type="entry name" value="MetI-like"/>
    <property type="match status" value="1"/>
</dbReference>
<dbReference type="GO" id="GO:0005886">
    <property type="term" value="C:plasma membrane"/>
    <property type="evidence" value="ECO:0007669"/>
    <property type="project" value="UniProtKB-SubCell"/>
</dbReference>
<keyword evidence="4" id="KW-0533">Nickel</keyword>
<evidence type="ECO:0000256" key="9">
    <source>
        <dbReference type="ARBA" id="ARBA00023136"/>
    </source>
</evidence>
<dbReference type="Gene3D" id="1.10.3720.10">
    <property type="entry name" value="MetI-like"/>
    <property type="match status" value="1"/>
</dbReference>
<dbReference type="Proteomes" id="UP000215694">
    <property type="component" value="Unassembled WGS sequence"/>
</dbReference>
<dbReference type="PANTHER" id="PTHR43163:SF6">
    <property type="entry name" value="DIPEPTIDE TRANSPORT SYSTEM PERMEASE PROTEIN DPPB-RELATED"/>
    <property type="match status" value="1"/>
</dbReference>
<dbReference type="InterPro" id="IPR000515">
    <property type="entry name" value="MetI-like"/>
</dbReference>
<evidence type="ECO:0000256" key="11">
    <source>
        <dbReference type="ARBA" id="ARBA00038669"/>
    </source>
</evidence>
<evidence type="ECO:0000313" key="16">
    <source>
        <dbReference type="Proteomes" id="UP000215694"/>
    </source>
</evidence>
<dbReference type="Pfam" id="PF00528">
    <property type="entry name" value="BPD_transp_1"/>
    <property type="match status" value="1"/>
</dbReference>
<keyword evidence="6 13" id="KW-1133">Transmembrane helix</keyword>
<keyword evidence="9 13" id="KW-0472">Membrane</keyword>
<dbReference type="AlphaFoldDB" id="A0A371J649"/>
<reference evidence="15 16" key="1">
    <citation type="journal article" date="2017" name="Genome Announc.">
        <title>Draft Genome Sequence of Romboutsia weinsteinii sp. nov. Strain CCRI-19649(T) Isolated from Surface Water.</title>
        <authorList>
            <person name="Maheux A.F."/>
            <person name="Boudreau D.K."/>
            <person name="Berube E."/>
            <person name="Boissinot M."/>
            <person name="Cantin P."/>
            <person name="Raymond F."/>
            <person name="Corbeil J."/>
            <person name="Omar R.F."/>
            <person name="Bergeron M.G."/>
        </authorList>
    </citation>
    <scope>NUCLEOTIDE SEQUENCE [LARGE SCALE GENOMIC DNA]</scope>
    <source>
        <strain evidence="15 16">CCRI-19649</strain>
    </source>
</reference>
<gene>
    <name evidence="15" type="ORF">CHL78_006535</name>
</gene>
<comment type="subunit">
    <text evidence="11">The complex is composed of two ATP-binding proteins (NikD and NikE), two transmembrane proteins (NikB and NikC) and a solute-binding protein (NikA).</text>
</comment>
<dbReference type="PANTHER" id="PTHR43163">
    <property type="entry name" value="DIPEPTIDE TRANSPORT SYSTEM PERMEASE PROTEIN DPPB-RELATED"/>
    <property type="match status" value="1"/>
</dbReference>
<keyword evidence="7" id="KW-0406">Ion transport</keyword>
<evidence type="ECO:0000256" key="7">
    <source>
        <dbReference type="ARBA" id="ARBA00023065"/>
    </source>
</evidence>
<evidence type="ECO:0000256" key="13">
    <source>
        <dbReference type="RuleBase" id="RU363032"/>
    </source>
</evidence>
<dbReference type="OrthoDB" id="9773221at2"/>
<feature type="transmembrane region" description="Helical" evidence="13">
    <location>
        <begin position="133"/>
        <end position="155"/>
    </location>
</feature>